<gene>
    <name evidence="2" type="ORF">K0M31_014686</name>
</gene>
<feature type="compositionally biased region" description="Basic and acidic residues" evidence="1">
    <location>
        <begin position="14"/>
        <end position="24"/>
    </location>
</feature>
<feature type="region of interest" description="Disordered" evidence="1">
    <location>
        <begin position="1"/>
        <end position="25"/>
    </location>
</feature>
<accession>A0AA40KG30</accession>
<evidence type="ECO:0000313" key="3">
    <source>
        <dbReference type="Proteomes" id="UP001177670"/>
    </source>
</evidence>
<reference evidence="2" key="1">
    <citation type="submission" date="2021-10" db="EMBL/GenBank/DDBJ databases">
        <title>Melipona bicolor Genome sequencing and assembly.</title>
        <authorList>
            <person name="Araujo N.S."/>
            <person name="Arias M.C."/>
        </authorList>
    </citation>
    <scope>NUCLEOTIDE SEQUENCE</scope>
    <source>
        <strain evidence="2">USP_2M_L1-L4_2017</strain>
        <tissue evidence="2">Whole body</tissue>
    </source>
</reference>
<proteinExistence type="predicted"/>
<dbReference type="Proteomes" id="UP001177670">
    <property type="component" value="Unassembled WGS sequence"/>
</dbReference>
<evidence type="ECO:0000256" key="1">
    <source>
        <dbReference type="SAM" id="MobiDB-lite"/>
    </source>
</evidence>
<evidence type="ECO:0000313" key="2">
    <source>
        <dbReference type="EMBL" id="KAK1118917.1"/>
    </source>
</evidence>
<dbReference type="EMBL" id="JAHYIQ010000040">
    <property type="protein sequence ID" value="KAK1118917.1"/>
    <property type="molecule type" value="Genomic_DNA"/>
</dbReference>
<organism evidence="2 3">
    <name type="scientific">Melipona bicolor</name>
    <dbReference type="NCBI Taxonomy" id="60889"/>
    <lineage>
        <taxon>Eukaryota</taxon>
        <taxon>Metazoa</taxon>
        <taxon>Ecdysozoa</taxon>
        <taxon>Arthropoda</taxon>
        <taxon>Hexapoda</taxon>
        <taxon>Insecta</taxon>
        <taxon>Pterygota</taxon>
        <taxon>Neoptera</taxon>
        <taxon>Endopterygota</taxon>
        <taxon>Hymenoptera</taxon>
        <taxon>Apocrita</taxon>
        <taxon>Aculeata</taxon>
        <taxon>Apoidea</taxon>
        <taxon>Anthophila</taxon>
        <taxon>Apidae</taxon>
        <taxon>Melipona</taxon>
    </lineage>
</organism>
<feature type="region of interest" description="Disordered" evidence="1">
    <location>
        <begin position="54"/>
        <end position="100"/>
    </location>
</feature>
<keyword evidence="3" id="KW-1185">Reference proteome</keyword>
<name>A0AA40KG30_9HYME</name>
<comment type="caution">
    <text evidence="2">The sequence shown here is derived from an EMBL/GenBank/DDBJ whole genome shotgun (WGS) entry which is preliminary data.</text>
</comment>
<dbReference type="AlphaFoldDB" id="A0AA40KG30"/>
<sequence length="100" mass="10756">MENLSIATTTSRQTEQRTGEEREISSGVALECCSIRCFLGLVAISIGLLVVKDEKRHESEESERAVEPQVTLDRGKPGGNGRAEEHADGCGSGNSTLPRI</sequence>
<feature type="compositionally biased region" description="Basic and acidic residues" evidence="1">
    <location>
        <begin position="54"/>
        <end position="66"/>
    </location>
</feature>
<protein>
    <submittedName>
        <fullName evidence="2">Uncharacterized protein</fullName>
    </submittedName>
</protein>